<reference evidence="2 3" key="1">
    <citation type="submission" date="2020-08" db="EMBL/GenBank/DDBJ databases">
        <title>Genome sequencing of Purple Non-Sulfur Bacteria from various extreme environments.</title>
        <authorList>
            <person name="Mayer M."/>
        </authorList>
    </citation>
    <scope>NUCLEOTIDE SEQUENCE [LARGE SCALE GENOMIC DNA]</scope>
    <source>
        <strain evidence="2 3">JA131</strain>
    </source>
</reference>
<dbReference type="Gene3D" id="3.40.50.150">
    <property type="entry name" value="Vaccinia Virus protein VP39"/>
    <property type="match status" value="1"/>
</dbReference>
<dbReference type="Proteomes" id="UP000554286">
    <property type="component" value="Unassembled WGS sequence"/>
</dbReference>
<feature type="compositionally biased region" description="Polar residues" evidence="1">
    <location>
        <begin position="239"/>
        <end position="248"/>
    </location>
</feature>
<dbReference type="SUPFAM" id="SSF53335">
    <property type="entry name" value="S-adenosyl-L-methionine-dependent methyltransferases"/>
    <property type="match status" value="1"/>
</dbReference>
<comment type="caution">
    <text evidence="2">The sequence shown here is derived from an EMBL/GenBank/DDBJ whole genome shotgun (WGS) entry which is preliminary data.</text>
</comment>
<evidence type="ECO:0000256" key="1">
    <source>
        <dbReference type="SAM" id="MobiDB-lite"/>
    </source>
</evidence>
<evidence type="ECO:0000313" key="2">
    <source>
        <dbReference type="EMBL" id="MBB4268131.1"/>
    </source>
</evidence>
<dbReference type="AlphaFoldDB" id="A0A7W6WC22"/>
<name>A0A7W6WC22_9PROT</name>
<keyword evidence="3" id="KW-1185">Reference proteome</keyword>
<protein>
    <recommendedName>
        <fullName evidence="4">Methyltransferase</fullName>
    </recommendedName>
</protein>
<dbReference type="EMBL" id="JACIGK010000052">
    <property type="protein sequence ID" value="MBB4268131.1"/>
    <property type="molecule type" value="Genomic_DNA"/>
</dbReference>
<organism evidence="2 3">
    <name type="scientific">Roseospira visakhapatnamensis</name>
    <dbReference type="NCBI Taxonomy" id="390880"/>
    <lineage>
        <taxon>Bacteria</taxon>
        <taxon>Pseudomonadati</taxon>
        <taxon>Pseudomonadota</taxon>
        <taxon>Alphaproteobacteria</taxon>
        <taxon>Rhodospirillales</taxon>
        <taxon>Rhodospirillaceae</taxon>
        <taxon>Roseospira</taxon>
    </lineage>
</organism>
<accession>A0A7W6WC22</accession>
<dbReference type="RefSeq" id="WP_184048771.1">
    <property type="nucleotide sequence ID" value="NZ_JACIGK010000052.1"/>
</dbReference>
<dbReference type="InterPro" id="IPR029063">
    <property type="entry name" value="SAM-dependent_MTases_sf"/>
</dbReference>
<evidence type="ECO:0000313" key="3">
    <source>
        <dbReference type="Proteomes" id="UP000554286"/>
    </source>
</evidence>
<sequence>MTAAPHPTLWPHLASAVLAGSHASLTAQAVAAECYETPDWAARRILEVEVLTPRVLDPCCGTGILSRAARAAGYDVGSLDLHQWGYPDQHGQADFLADPPAWIAWPMFRETPAYLRHNMPLPLSGVSVFMNPPFSQATAFVDRAFALGARKVLCFQRLAWRESQTRRAWWDARPPARIWLCGDRAHCWRFDIPPEARTGGSPTAHAWFVWEQGHRGLEAVATIWKATDPETPAPLPSVASVTPKESTP</sequence>
<gene>
    <name evidence="2" type="ORF">GGD89_003786</name>
</gene>
<evidence type="ECO:0008006" key="4">
    <source>
        <dbReference type="Google" id="ProtNLM"/>
    </source>
</evidence>
<feature type="region of interest" description="Disordered" evidence="1">
    <location>
        <begin position="228"/>
        <end position="248"/>
    </location>
</feature>
<proteinExistence type="predicted"/>